<dbReference type="GO" id="GO:0005886">
    <property type="term" value="C:plasma membrane"/>
    <property type="evidence" value="ECO:0007669"/>
    <property type="project" value="UniProtKB-SubCell"/>
</dbReference>
<dbReference type="PANTHER" id="PTHR37820">
    <property type="entry name" value="CELL DIVISION PROTEIN DIVIB"/>
    <property type="match status" value="1"/>
</dbReference>
<keyword evidence="3 8" id="KW-0132">Cell division</keyword>
<comment type="similarity">
    <text evidence="8">Belongs to the FtsQ/DivIB family. DivIB subfamily.</text>
</comment>
<comment type="function">
    <text evidence="8">Cell division protein that may be involved in stabilizing or promoting the assembly of the division complex.</text>
</comment>
<sequence length="284" mass="33295">MKDFLQNYFNKIKNSILNFFKNSSFKSRMVKLYKYVIDKFKINSKNFEKINGGKFKQNLKKSLLLFLPLLFFILILSYFISPLSKIDSITINGNGYISRSHISSKMNIEKGDSVFKVIGHRKKLTKYILSEDHRIKSISFSLNSFNKLVVNVNPYKQIGYETRKSGQYLILENGSVSNNPVNNPNDNKYPYIVNFDNRKNLNTIIDKYLELPKDIRDNIRVISYSPTRIYPDELHVYMRDGNKIIILLSNFSYKMQFYRSIATKLKSRSVINMEVGAYSYPIKK</sequence>
<evidence type="ECO:0000256" key="2">
    <source>
        <dbReference type="ARBA" id="ARBA00022475"/>
    </source>
</evidence>
<feature type="domain" description="POTRA" evidence="9">
    <location>
        <begin position="84"/>
        <end position="155"/>
    </location>
</feature>
<reference evidence="10" key="1">
    <citation type="submission" date="2018-08" db="EMBL/GenBank/DDBJ databases">
        <title>Comparative genomics of wild bee and flower associated Lactobacillus reveals potential adaptation to the bee host.</title>
        <authorList>
            <person name="Vuong H.Q."/>
            <person name="Mcfrederick Q.S."/>
        </authorList>
    </citation>
    <scope>NUCLEOTIDE SEQUENCE</scope>
    <source>
        <strain evidence="10">HV_63</strain>
    </source>
</reference>
<keyword evidence="5 8" id="KW-1133">Transmembrane helix</keyword>
<keyword evidence="6 8" id="KW-0472">Membrane</keyword>
<organism evidence="10 11">
    <name type="scientific">Apilactobacillus micheneri</name>
    <dbReference type="NCBI Taxonomy" id="1899430"/>
    <lineage>
        <taxon>Bacteria</taxon>
        <taxon>Bacillati</taxon>
        <taxon>Bacillota</taxon>
        <taxon>Bacilli</taxon>
        <taxon>Lactobacillales</taxon>
        <taxon>Lactobacillaceae</taxon>
        <taxon>Apilactobacillus</taxon>
    </lineage>
</organism>
<dbReference type="InterPro" id="IPR034746">
    <property type="entry name" value="POTRA"/>
</dbReference>
<comment type="caution">
    <text evidence="10">The sequence shown here is derived from an EMBL/GenBank/DDBJ whole genome shotgun (WGS) entry which is preliminary data.</text>
</comment>
<accession>A0A9Q8MUK7</accession>
<evidence type="ECO:0000256" key="3">
    <source>
        <dbReference type="ARBA" id="ARBA00022618"/>
    </source>
</evidence>
<gene>
    <name evidence="8" type="primary">divIB</name>
    <name evidence="10" type="ORF">DY130_03265</name>
</gene>
<keyword evidence="4 8" id="KW-0812">Transmembrane</keyword>
<keyword evidence="2 8" id="KW-1003">Cell membrane</keyword>
<evidence type="ECO:0000256" key="8">
    <source>
        <dbReference type="HAMAP-Rule" id="MF_00912"/>
    </source>
</evidence>
<protein>
    <recommendedName>
        <fullName evidence="8">Cell division protein DivIB</fullName>
    </recommendedName>
</protein>
<dbReference type="Gene3D" id="3.40.50.10960">
    <property type="match status" value="1"/>
</dbReference>
<dbReference type="HAMAP" id="MF_00912">
    <property type="entry name" value="DivIB"/>
    <property type="match status" value="1"/>
</dbReference>
<evidence type="ECO:0000256" key="1">
    <source>
        <dbReference type="ARBA" id="ARBA00004370"/>
    </source>
</evidence>
<evidence type="ECO:0000256" key="7">
    <source>
        <dbReference type="ARBA" id="ARBA00023306"/>
    </source>
</evidence>
<proteinExistence type="inferred from homology"/>
<comment type="subcellular location">
    <subcellularLocation>
        <location evidence="8">Cell membrane</location>
        <topology evidence="8">Single-pass type II membrane protein</topology>
    </subcellularLocation>
    <subcellularLocation>
        <location evidence="1">Membrane</location>
    </subcellularLocation>
    <text evidence="8">Localizes to the division septum.</text>
</comment>
<keyword evidence="7 8" id="KW-0131">Cell cycle</keyword>
<evidence type="ECO:0000256" key="4">
    <source>
        <dbReference type="ARBA" id="ARBA00022692"/>
    </source>
</evidence>
<dbReference type="AlphaFoldDB" id="A0A9Q8MUK7"/>
<dbReference type="InterPro" id="IPR050487">
    <property type="entry name" value="FtsQ_DivIB"/>
</dbReference>
<dbReference type="PANTHER" id="PTHR37820:SF1">
    <property type="entry name" value="CELL DIVISION PROTEIN FTSQ"/>
    <property type="match status" value="1"/>
</dbReference>
<dbReference type="PROSITE" id="PS51779">
    <property type="entry name" value="POTRA"/>
    <property type="match status" value="1"/>
</dbReference>
<dbReference type="Proteomes" id="UP000784700">
    <property type="component" value="Unassembled WGS sequence"/>
</dbReference>
<dbReference type="InterPro" id="IPR026580">
    <property type="entry name" value="DivIB"/>
</dbReference>
<feature type="transmembrane region" description="Helical" evidence="8">
    <location>
        <begin position="63"/>
        <end position="80"/>
    </location>
</feature>
<dbReference type="RefSeq" id="WP_140936195.1">
    <property type="nucleotide sequence ID" value="NZ_QUBF01000002.1"/>
</dbReference>
<evidence type="ECO:0000259" key="9">
    <source>
        <dbReference type="PROSITE" id="PS51779"/>
    </source>
</evidence>
<dbReference type="EMBL" id="QUBG01000002">
    <property type="protein sequence ID" value="TPR45228.1"/>
    <property type="molecule type" value="Genomic_DNA"/>
</dbReference>
<name>A0A9Q8MUK7_9LACO</name>
<evidence type="ECO:0000313" key="11">
    <source>
        <dbReference type="Proteomes" id="UP000784700"/>
    </source>
</evidence>
<evidence type="ECO:0000256" key="6">
    <source>
        <dbReference type="ARBA" id="ARBA00023136"/>
    </source>
</evidence>
<dbReference type="GO" id="GO:0043093">
    <property type="term" value="P:FtsZ-dependent cytokinesis"/>
    <property type="evidence" value="ECO:0007669"/>
    <property type="project" value="UniProtKB-UniRule"/>
</dbReference>
<evidence type="ECO:0000256" key="5">
    <source>
        <dbReference type="ARBA" id="ARBA00022989"/>
    </source>
</evidence>
<dbReference type="GO" id="GO:0032153">
    <property type="term" value="C:cell division site"/>
    <property type="evidence" value="ECO:0007669"/>
    <property type="project" value="UniProtKB-UniRule"/>
</dbReference>
<evidence type="ECO:0000313" key="10">
    <source>
        <dbReference type="EMBL" id="TPR45228.1"/>
    </source>
</evidence>